<gene>
    <name evidence="2" type="ORF">CCMP2556_LOCUS19254</name>
</gene>
<protein>
    <submittedName>
        <fullName evidence="2">Uncharacterized protein</fullName>
    </submittedName>
</protein>
<dbReference type="EMBL" id="CAXAMN010011112">
    <property type="protein sequence ID" value="CAK9033915.1"/>
    <property type="molecule type" value="Genomic_DNA"/>
</dbReference>
<keyword evidence="3" id="KW-1185">Reference proteome</keyword>
<dbReference type="Pfam" id="PF00023">
    <property type="entry name" value="Ank"/>
    <property type="match status" value="1"/>
</dbReference>
<organism evidence="2 3">
    <name type="scientific">Durusdinium trenchii</name>
    <dbReference type="NCBI Taxonomy" id="1381693"/>
    <lineage>
        <taxon>Eukaryota</taxon>
        <taxon>Sar</taxon>
        <taxon>Alveolata</taxon>
        <taxon>Dinophyceae</taxon>
        <taxon>Suessiales</taxon>
        <taxon>Symbiodiniaceae</taxon>
        <taxon>Durusdinium</taxon>
    </lineage>
</organism>
<feature type="region of interest" description="Disordered" evidence="1">
    <location>
        <begin position="93"/>
        <end position="137"/>
    </location>
</feature>
<feature type="compositionally biased region" description="Basic and acidic residues" evidence="1">
    <location>
        <begin position="93"/>
        <end position="103"/>
    </location>
</feature>
<sequence length="278" mass="30211">MASYTGGQDFEHCFSPKRRTKSSCPDDDCSTCAPSPAISSGLPSPSPLPKFERLALRPQEALRPKELFSEAPSFWGPGAFGLLDFPEFRHSRTADLESPRPHTQDSFAPIYEEDDGFHTPRVSGPPDTPPRAPRKASAPPLMKVLQANTDSAAMCTALLDLLAEDPEAARYPFFENSMEPPLCCAAKAFCSAEVMRCLLEHGADVNLRDSWGQSPADIISSRIQRSYTACFQAPATVASAMNEAAFAALKVLMDAGAEPPRSIDAEPNVWDSLCWPAF</sequence>
<comment type="caution">
    <text evidence="2">The sequence shown here is derived from an EMBL/GenBank/DDBJ whole genome shotgun (WGS) entry which is preliminary data.</text>
</comment>
<evidence type="ECO:0000313" key="2">
    <source>
        <dbReference type="EMBL" id="CAK9033915.1"/>
    </source>
</evidence>
<dbReference type="Proteomes" id="UP001642484">
    <property type="component" value="Unassembled WGS sequence"/>
</dbReference>
<feature type="region of interest" description="Disordered" evidence="1">
    <location>
        <begin position="1"/>
        <end position="51"/>
    </location>
</feature>
<feature type="compositionally biased region" description="Low complexity" evidence="1">
    <location>
        <begin position="33"/>
        <end position="43"/>
    </location>
</feature>
<dbReference type="SUPFAM" id="SSF48403">
    <property type="entry name" value="Ankyrin repeat"/>
    <property type="match status" value="1"/>
</dbReference>
<evidence type="ECO:0000256" key="1">
    <source>
        <dbReference type="SAM" id="MobiDB-lite"/>
    </source>
</evidence>
<dbReference type="InterPro" id="IPR002110">
    <property type="entry name" value="Ankyrin_rpt"/>
</dbReference>
<dbReference type="InterPro" id="IPR036770">
    <property type="entry name" value="Ankyrin_rpt-contain_sf"/>
</dbReference>
<accession>A0ABP0L492</accession>
<name>A0ABP0L492_9DINO</name>
<reference evidence="2 3" key="1">
    <citation type="submission" date="2024-02" db="EMBL/GenBank/DDBJ databases">
        <authorList>
            <person name="Chen Y."/>
            <person name="Shah S."/>
            <person name="Dougan E. K."/>
            <person name="Thang M."/>
            <person name="Chan C."/>
        </authorList>
    </citation>
    <scope>NUCLEOTIDE SEQUENCE [LARGE SCALE GENOMIC DNA]</scope>
</reference>
<evidence type="ECO:0000313" key="3">
    <source>
        <dbReference type="Proteomes" id="UP001642484"/>
    </source>
</evidence>
<dbReference type="Gene3D" id="1.25.40.20">
    <property type="entry name" value="Ankyrin repeat-containing domain"/>
    <property type="match status" value="1"/>
</dbReference>
<proteinExistence type="predicted"/>